<dbReference type="EMBL" id="BPRE01000033">
    <property type="protein sequence ID" value="GJE78636.1"/>
    <property type="molecule type" value="Genomic_DNA"/>
</dbReference>
<reference evidence="1" key="2">
    <citation type="submission" date="2021-08" db="EMBL/GenBank/DDBJ databases">
        <authorList>
            <person name="Tani A."/>
            <person name="Ola A."/>
            <person name="Ogura Y."/>
            <person name="Katsura K."/>
            <person name="Hayashi T."/>
        </authorList>
    </citation>
    <scope>NUCLEOTIDE SEQUENCE</scope>
    <source>
        <strain evidence="1">DSM 14458</strain>
    </source>
</reference>
<comment type="caution">
    <text evidence="1">The sequence shown here is derived from an EMBL/GenBank/DDBJ whole genome shotgun (WGS) entry which is preliminary data.</text>
</comment>
<gene>
    <name evidence="1" type="ORF">BGCPKDLD_5254</name>
</gene>
<evidence type="ECO:0000313" key="2">
    <source>
        <dbReference type="Proteomes" id="UP001055093"/>
    </source>
</evidence>
<protein>
    <submittedName>
        <fullName evidence="1">Uncharacterized protein</fullName>
    </submittedName>
</protein>
<keyword evidence="2" id="KW-1185">Reference proteome</keyword>
<name>A0ABQ4V2N7_9HYPH</name>
<sequence length="173" mass="18704">MFRLADVARTIDPENSATLLTDLRNWFARGVLFYTVDPEQGVDPDQPASKPGSPGLLSRHRVIQAAITAHLVRLGVPPKDAAFAAGSFSDFSIPPRLPGMLFPRGETVLAVWRRGAGPFERRVLNPDPRESVRDLSFRVAGSDGLPPALITLNCGDLLRSLEPLIGPSPAYPA</sequence>
<accession>A0ABQ4V2N7</accession>
<proteinExistence type="predicted"/>
<organism evidence="1 2">
    <name type="scientific">Methylorubrum suomiense</name>
    <dbReference type="NCBI Taxonomy" id="144191"/>
    <lineage>
        <taxon>Bacteria</taxon>
        <taxon>Pseudomonadati</taxon>
        <taxon>Pseudomonadota</taxon>
        <taxon>Alphaproteobacteria</taxon>
        <taxon>Hyphomicrobiales</taxon>
        <taxon>Methylobacteriaceae</taxon>
        <taxon>Methylorubrum</taxon>
    </lineage>
</organism>
<dbReference type="Proteomes" id="UP001055093">
    <property type="component" value="Unassembled WGS sequence"/>
</dbReference>
<dbReference type="RefSeq" id="WP_238308937.1">
    <property type="nucleotide sequence ID" value="NZ_BPRE01000033.1"/>
</dbReference>
<evidence type="ECO:0000313" key="1">
    <source>
        <dbReference type="EMBL" id="GJE78636.1"/>
    </source>
</evidence>
<reference evidence="1" key="1">
    <citation type="journal article" date="2021" name="Front. Microbiol.">
        <title>Comprehensive Comparative Genomics and Phenotyping of Methylobacterium Species.</title>
        <authorList>
            <person name="Alessa O."/>
            <person name="Ogura Y."/>
            <person name="Fujitani Y."/>
            <person name="Takami H."/>
            <person name="Hayashi T."/>
            <person name="Sahin N."/>
            <person name="Tani A."/>
        </authorList>
    </citation>
    <scope>NUCLEOTIDE SEQUENCE</scope>
    <source>
        <strain evidence="1">DSM 14458</strain>
    </source>
</reference>